<sequence length="65" mass="7001">MRETISKSRYVYGLAGLAELIGCSKPTALKIKDSGKIPFAKVGKKFIFDEEKVMAAISNNGGHNA</sequence>
<dbReference type="NCBIfam" id="TIGR01764">
    <property type="entry name" value="excise"/>
    <property type="match status" value="1"/>
</dbReference>
<dbReference type="EMBL" id="SWBO01000004">
    <property type="protein sequence ID" value="TKC01245.1"/>
    <property type="molecule type" value="Genomic_DNA"/>
</dbReference>
<accession>A0A4U1C6W1</accession>
<dbReference type="AlphaFoldDB" id="A0A4U1C6W1"/>
<dbReference type="OrthoDB" id="772919at2"/>
<dbReference type="GO" id="GO:0003677">
    <property type="term" value="F:DNA binding"/>
    <property type="evidence" value="ECO:0007669"/>
    <property type="project" value="InterPro"/>
</dbReference>
<gene>
    <name evidence="1" type="ORF">FA045_08345</name>
</gene>
<protein>
    <submittedName>
        <fullName evidence="1">DUF3853 family protein</fullName>
    </submittedName>
</protein>
<keyword evidence="2" id="KW-1185">Reference proteome</keyword>
<evidence type="ECO:0000313" key="1">
    <source>
        <dbReference type="EMBL" id="TKC01245.1"/>
    </source>
</evidence>
<dbReference type="Pfam" id="PF12964">
    <property type="entry name" value="DUF3853"/>
    <property type="match status" value="1"/>
</dbReference>
<evidence type="ECO:0000313" key="2">
    <source>
        <dbReference type="Proteomes" id="UP000310477"/>
    </source>
</evidence>
<dbReference type="InterPro" id="IPR010093">
    <property type="entry name" value="SinI_DNA-bd"/>
</dbReference>
<organism evidence="1 2">
    <name type="scientific">Pedobacter cryotolerans</name>
    <dbReference type="NCBI Taxonomy" id="2571270"/>
    <lineage>
        <taxon>Bacteria</taxon>
        <taxon>Pseudomonadati</taxon>
        <taxon>Bacteroidota</taxon>
        <taxon>Sphingobacteriia</taxon>
        <taxon>Sphingobacteriales</taxon>
        <taxon>Sphingobacteriaceae</taxon>
        <taxon>Pedobacter</taxon>
    </lineage>
</organism>
<reference evidence="1 2" key="1">
    <citation type="submission" date="2019-04" db="EMBL/GenBank/DDBJ databases">
        <title>Pedobacter sp. AR-2-6 sp. nov., isolated from Arctic soil.</title>
        <authorList>
            <person name="Dahal R.H."/>
            <person name="Kim D.-U."/>
        </authorList>
    </citation>
    <scope>NUCLEOTIDE SEQUENCE [LARGE SCALE GENOMIC DNA]</scope>
    <source>
        <strain evidence="1 2">AR-2-6</strain>
    </source>
</reference>
<dbReference type="Proteomes" id="UP000310477">
    <property type="component" value="Unassembled WGS sequence"/>
</dbReference>
<comment type="caution">
    <text evidence="1">The sequence shown here is derived from an EMBL/GenBank/DDBJ whole genome shotgun (WGS) entry which is preliminary data.</text>
</comment>
<name>A0A4U1C6W1_9SPHI</name>
<proteinExistence type="predicted"/>
<dbReference type="RefSeq" id="WP_136876446.1">
    <property type="nucleotide sequence ID" value="NZ_SWBO01000004.1"/>
</dbReference>
<dbReference type="InterPro" id="IPR024363">
    <property type="entry name" value="DUF3853"/>
</dbReference>